<protein>
    <recommendedName>
        <fullName evidence="2">Dret-0059-like sensor domain-containing protein</fullName>
    </recommendedName>
</protein>
<reference evidence="3 4" key="1">
    <citation type="submission" date="2014-12" db="EMBL/GenBank/DDBJ databases">
        <title>Genomes of Geoalkalibacter ferrihydriticus and Geoalkalibacter subterraneus, two haloalkaliphilic metal-reducing members of the Geobacteraceae.</title>
        <authorList>
            <person name="Badalamenti J.P."/>
            <person name="Torres C.I."/>
            <person name="Krajmalnik-Brown R."/>
            <person name="Bond D.R."/>
        </authorList>
    </citation>
    <scope>NUCLEOTIDE SEQUENCE [LARGE SCALE GENOMIC DNA]</scope>
    <source>
        <strain evidence="3 4">DSM 17813</strain>
    </source>
</reference>
<dbReference type="AlphaFoldDB" id="A0A0C2HPK8"/>
<evidence type="ECO:0000259" key="2">
    <source>
        <dbReference type="Pfam" id="PF22309"/>
    </source>
</evidence>
<feature type="chain" id="PRO_5002149959" description="Dret-0059-like sensor domain-containing protein" evidence="1">
    <location>
        <begin position="21"/>
        <end position="263"/>
    </location>
</feature>
<dbReference type="EMBL" id="JWJD01000002">
    <property type="protein sequence ID" value="KIH76885.1"/>
    <property type="molecule type" value="Genomic_DNA"/>
</dbReference>
<keyword evidence="1" id="KW-0732">Signal</keyword>
<evidence type="ECO:0000313" key="4">
    <source>
        <dbReference type="Proteomes" id="UP000035068"/>
    </source>
</evidence>
<evidence type="ECO:0000256" key="1">
    <source>
        <dbReference type="SAM" id="SignalP"/>
    </source>
</evidence>
<name>A0A0C2HPK8_9BACT</name>
<proteinExistence type="predicted"/>
<dbReference type="Gene3D" id="3.30.450.20">
    <property type="entry name" value="PAS domain"/>
    <property type="match status" value="1"/>
</dbReference>
<feature type="signal peptide" evidence="1">
    <location>
        <begin position="1"/>
        <end position="20"/>
    </location>
</feature>
<accession>A0A0C2HPK8</accession>
<comment type="caution">
    <text evidence="3">The sequence shown here is derived from an EMBL/GenBank/DDBJ whole genome shotgun (WGS) entry which is preliminary data.</text>
</comment>
<sequence length="263" mass="28864">MKKMCLVFFSFLFIISTAQATTLPVTLTIAEQQAKAAFERLDAGLNSAAEKLGETGLTGAAARVVLTALCQEVSYAVDCATVDTKGVLTTIEPAEYRHFEGTDISDQDQVKQMLELHKPVLSGVFRSVEGYHAVGAHYPIFNAEGRFIGSLSVMFKPEKFLGEIIQPLVKGTQMAISVMDLEGRTLYDSDPAQIGLNIFTSEVFQPYTDLVQLARKIAATPQGQGTYRFKQEDLSGADVDKTAFWTSVSLYGVDWRLVSIQQE</sequence>
<keyword evidence="4" id="KW-1185">Reference proteome</keyword>
<evidence type="ECO:0000313" key="3">
    <source>
        <dbReference type="EMBL" id="KIH76885.1"/>
    </source>
</evidence>
<gene>
    <name evidence="3" type="ORF">GFER_07245</name>
</gene>
<dbReference type="InterPro" id="IPR054513">
    <property type="entry name" value="Dret_0059-like_sensor"/>
</dbReference>
<dbReference type="RefSeq" id="WP_040097941.1">
    <property type="nucleotide sequence ID" value="NZ_JWJD01000002.1"/>
</dbReference>
<feature type="domain" description="Dret-0059-like sensor" evidence="2">
    <location>
        <begin position="36"/>
        <end position="157"/>
    </location>
</feature>
<dbReference type="Proteomes" id="UP000035068">
    <property type="component" value="Unassembled WGS sequence"/>
</dbReference>
<dbReference type="Pfam" id="PF22309">
    <property type="entry name" value="HK-GC-Chemotax_sensor"/>
    <property type="match status" value="1"/>
</dbReference>
<organism evidence="3 4">
    <name type="scientific">Geoalkalibacter ferrihydriticus DSM 17813</name>
    <dbReference type="NCBI Taxonomy" id="1121915"/>
    <lineage>
        <taxon>Bacteria</taxon>
        <taxon>Pseudomonadati</taxon>
        <taxon>Thermodesulfobacteriota</taxon>
        <taxon>Desulfuromonadia</taxon>
        <taxon>Desulfuromonadales</taxon>
        <taxon>Geoalkalibacteraceae</taxon>
        <taxon>Geoalkalibacter</taxon>
    </lineage>
</organism>